<evidence type="ECO:0000313" key="3">
    <source>
        <dbReference type="EMBL" id="KZC07576.1"/>
    </source>
</evidence>
<dbReference type="InterPro" id="IPR054722">
    <property type="entry name" value="PolX-like_BBD"/>
</dbReference>
<gene>
    <name evidence="3" type="ORF">WN55_08348</name>
</gene>
<dbReference type="STRING" id="178035.A0A154P6K6"/>
<dbReference type="Proteomes" id="UP000076502">
    <property type="component" value="Unassembled WGS sequence"/>
</dbReference>
<accession>A0A154P6K6</accession>
<evidence type="ECO:0000313" key="4">
    <source>
        <dbReference type="Proteomes" id="UP000076502"/>
    </source>
</evidence>
<protein>
    <submittedName>
        <fullName evidence="3">Copia protein</fullName>
    </submittedName>
</protein>
<keyword evidence="4" id="KW-1185">Reference proteome</keyword>
<sequence length="192" mass="21991">MTNDVQLLRNKRPVNKEIKVASQKGAMIAEQIGKVEMKHCELENVLYIPELRGNLMSVSAIDKQGGKVEFYNGQVKICKNERVIFRGKRNDGGLYAVKEITDEGSVLMTTKHNSVRLWHYRLGHLSPRNMMKLLNISEGIKLTKEEIFQELQSCNRCLKANLKRLPFDNQRSRASQPLEIIHTDICGPIFLL</sequence>
<proteinExistence type="predicted"/>
<dbReference type="InterPro" id="IPR025724">
    <property type="entry name" value="GAG-pre-integrase_dom"/>
</dbReference>
<feature type="domain" description="Retrovirus-related Pol polyprotein from transposon TNT 1-94-like beta-barrel" evidence="2">
    <location>
        <begin position="1"/>
        <end position="65"/>
    </location>
</feature>
<dbReference type="Pfam" id="PF22936">
    <property type="entry name" value="Pol_BBD"/>
    <property type="match status" value="1"/>
</dbReference>
<dbReference type="AlphaFoldDB" id="A0A154P6K6"/>
<evidence type="ECO:0000259" key="1">
    <source>
        <dbReference type="Pfam" id="PF13976"/>
    </source>
</evidence>
<organism evidence="3 4">
    <name type="scientific">Dufourea novaeangliae</name>
    <name type="common">Sweat bee</name>
    <dbReference type="NCBI Taxonomy" id="178035"/>
    <lineage>
        <taxon>Eukaryota</taxon>
        <taxon>Metazoa</taxon>
        <taxon>Ecdysozoa</taxon>
        <taxon>Arthropoda</taxon>
        <taxon>Hexapoda</taxon>
        <taxon>Insecta</taxon>
        <taxon>Pterygota</taxon>
        <taxon>Neoptera</taxon>
        <taxon>Endopterygota</taxon>
        <taxon>Hymenoptera</taxon>
        <taxon>Apocrita</taxon>
        <taxon>Aculeata</taxon>
        <taxon>Apoidea</taxon>
        <taxon>Anthophila</taxon>
        <taxon>Halictidae</taxon>
        <taxon>Rophitinae</taxon>
        <taxon>Dufourea</taxon>
    </lineage>
</organism>
<dbReference type="Pfam" id="PF13976">
    <property type="entry name" value="gag_pre-integrs"/>
    <property type="match status" value="1"/>
</dbReference>
<evidence type="ECO:0000259" key="2">
    <source>
        <dbReference type="Pfam" id="PF22936"/>
    </source>
</evidence>
<feature type="domain" description="GAG-pre-integrase" evidence="1">
    <location>
        <begin position="93"/>
        <end position="160"/>
    </location>
</feature>
<dbReference type="EMBL" id="KQ434827">
    <property type="protein sequence ID" value="KZC07576.1"/>
    <property type="molecule type" value="Genomic_DNA"/>
</dbReference>
<reference evidence="3 4" key="1">
    <citation type="submission" date="2015-07" db="EMBL/GenBank/DDBJ databases">
        <title>The genome of Dufourea novaeangliae.</title>
        <authorList>
            <person name="Pan H."/>
            <person name="Kapheim K."/>
        </authorList>
    </citation>
    <scope>NUCLEOTIDE SEQUENCE [LARGE SCALE GENOMIC DNA]</scope>
    <source>
        <strain evidence="3">0120121106</strain>
        <tissue evidence="3">Whole body</tissue>
    </source>
</reference>
<name>A0A154P6K6_DUFNO</name>